<sequence length="84" mass="9790">MNTQKVAITIPKHLVMTIDTMSRQQGISRSRLISRMLEEKVAEEKKRLLKDAYDTVFSDESLCKEQLETVRWFEGADEGEGQEW</sequence>
<dbReference type="OrthoDB" id="5518142at2"/>
<keyword evidence="2" id="KW-1185">Reference proteome</keyword>
<dbReference type="GO" id="GO:0006355">
    <property type="term" value="P:regulation of DNA-templated transcription"/>
    <property type="evidence" value="ECO:0007669"/>
    <property type="project" value="InterPro"/>
</dbReference>
<reference evidence="2" key="1">
    <citation type="submission" date="2017-11" db="EMBL/GenBank/DDBJ databases">
        <authorList>
            <person name="Watanabe M."/>
            <person name="Kojima H."/>
        </authorList>
    </citation>
    <scope>NUCLEOTIDE SEQUENCE [LARGE SCALE GENOMIC DNA]</scope>
    <source>
        <strain evidence="2">Tokyo 01</strain>
    </source>
</reference>
<dbReference type="SUPFAM" id="SSF47598">
    <property type="entry name" value="Ribbon-helix-helix"/>
    <property type="match status" value="1"/>
</dbReference>
<evidence type="ECO:0000313" key="2">
    <source>
        <dbReference type="Proteomes" id="UP000288096"/>
    </source>
</evidence>
<comment type="caution">
    <text evidence="1">The sequence shown here is derived from an EMBL/GenBank/DDBJ whole genome shotgun (WGS) entry which is preliminary data.</text>
</comment>
<dbReference type="Gene3D" id="1.10.1220.10">
    <property type="entry name" value="Met repressor-like"/>
    <property type="match status" value="1"/>
</dbReference>
<evidence type="ECO:0000313" key="1">
    <source>
        <dbReference type="EMBL" id="GBC61394.1"/>
    </source>
</evidence>
<dbReference type="InterPro" id="IPR010985">
    <property type="entry name" value="Ribbon_hlx_hlx"/>
</dbReference>
<organism evidence="1 2">
    <name type="scientific">Desulfonema ishimotonii</name>
    <dbReference type="NCBI Taxonomy" id="45657"/>
    <lineage>
        <taxon>Bacteria</taxon>
        <taxon>Pseudomonadati</taxon>
        <taxon>Thermodesulfobacteriota</taxon>
        <taxon>Desulfobacteria</taxon>
        <taxon>Desulfobacterales</taxon>
        <taxon>Desulfococcaceae</taxon>
        <taxon>Desulfonema</taxon>
    </lineage>
</organism>
<dbReference type="EMBL" id="BEXT01000001">
    <property type="protein sequence ID" value="GBC61394.1"/>
    <property type="molecule type" value="Genomic_DNA"/>
</dbReference>
<evidence type="ECO:0008006" key="3">
    <source>
        <dbReference type="Google" id="ProtNLM"/>
    </source>
</evidence>
<dbReference type="AlphaFoldDB" id="A0A401FWT7"/>
<accession>A0A401FWT7</accession>
<dbReference type="Proteomes" id="UP000288096">
    <property type="component" value="Unassembled WGS sequence"/>
</dbReference>
<protein>
    <recommendedName>
        <fullName evidence="3">CopG family transcriptional regulator</fullName>
    </recommendedName>
</protein>
<reference evidence="2" key="2">
    <citation type="submission" date="2019-01" db="EMBL/GenBank/DDBJ databases">
        <title>Genome sequence of Desulfonema ishimotonii strain Tokyo 01.</title>
        <authorList>
            <person name="Fukui M."/>
        </authorList>
    </citation>
    <scope>NUCLEOTIDE SEQUENCE [LARGE SCALE GENOMIC DNA]</scope>
    <source>
        <strain evidence="2">Tokyo 01</strain>
    </source>
</reference>
<name>A0A401FWT7_9BACT</name>
<dbReference type="InterPro" id="IPR013321">
    <property type="entry name" value="Arc_rbn_hlx_hlx"/>
</dbReference>
<proteinExistence type="predicted"/>
<dbReference type="RefSeq" id="WP_124328692.1">
    <property type="nucleotide sequence ID" value="NZ_BEXT01000001.1"/>
</dbReference>
<gene>
    <name evidence="1" type="ORF">DENIS_2354</name>
</gene>